<dbReference type="AlphaFoldDB" id="A0A381NL21"/>
<dbReference type="EMBL" id="UINC01000424">
    <property type="protein sequence ID" value="SUZ55059.1"/>
    <property type="molecule type" value="Genomic_DNA"/>
</dbReference>
<sequence>MDIKNHNPKIIARKADNLCWNQ</sequence>
<organism evidence="1">
    <name type="scientific">marine metagenome</name>
    <dbReference type="NCBI Taxonomy" id="408172"/>
    <lineage>
        <taxon>unclassified sequences</taxon>
        <taxon>metagenomes</taxon>
        <taxon>ecological metagenomes</taxon>
    </lineage>
</organism>
<gene>
    <name evidence="1" type="ORF">METZ01_LOCUS7913</name>
</gene>
<accession>A0A381NL21</accession>
<name>A0A381NL21_9ZZZZ</name>
<reference evidence="1" key="1">
    <citation type="submission" date="2018-05" db="EMBL/GenBank/DDBJ databases">
        <authorList>
            <person name="Lanie J.A."/>
            <person name="Ng W.-L."/>
            <person name="Kazmierczak K.M."/>
            <person name="Andrzejewski T.M."/>
            <person name="Davidsen T.M."/>
            <person name="Wayne K.J."/>
            <person name="Tettelin H."/>
            <person name="Glass J.I."/>
            <person name="Rusch D."/>
            <person name="Podicherti R."/>
            <person name="Tsui H.-C.T."/>
            <person name="Winkler M.E."/>
        </authorList>
    </citation>
    <scope>NUCLEOTIDE SEQUENCE</scope>
</reference>
<protein>
    <submittedName>
        <fullName evidence="1">Uncharacterized protein</fullName>
    </submittedName>
</protein>
<proteinExistence type="predicted"/>
<evidence type="ECO:0000313" key="1">
    <source>
        <dbReference type="EMBL" id="SUZ55059.1"/>
    </source>
</evidence>